<evidence type="ECO:0000256" key="6">
    <source>
        <dbReference type="ARBA" id="ARBA00023295"/>
    </source>
</evidence>
<dbReference type="SUPFAM" id="SSF74650">
    <property type="entry name" value="Galactose mutarotase-like"/>
    <property type="match status" value="1"/>
</dbReference>
<dbReference type="GO" id="GO:0004565">
    <property type="term" value="F:beta-galactosidase activity"/>
    <property type="evidence" value="ECO:0007669"/>
    <property type="project" value="UniProtKB-EC"/>
</dbReference>
<sequence>MIIENYFENLDVLHLGTTPPHAYFIPFSSESAAKAANPEDRGQSERFFDLCGAWQFRWYENVRLLKDAFWTPDFLRSGFTSVQVPAVWQNYGVDQHQYTNINYPFPYDPPYVPAQNPCGAYLRDFTFSPEPNRRYLLNFEGVDSAFYLWLNGKFVGYSQVSHSTSEFDVTKLLQAGQNTLAVLVLKWCDGSYFEDQDKFRMSGIFREVYLLERPYEGISDFTVTAPVLADGSGEINIEIAFFHQEVPVEGVLLSPEGTEIARQNISKGKLCFSLEQPALWNAEQPALYKLLLVCAEETIPVRVGIRNIEIKDTVVCLNGKAIKFRGVNRHESSAVNGSAVTLDEMKQDLTLMKLHNINAIRTSHYPNAPVFYELCDEMGFYVIDEADQECHGVCTQSCDYAGDTSALLAHDPRFETTILDRVQLLVERDKNHACVVIWSMGNESGYGVNFEKALYWTKQKDSTRLTHYEGASYPAKDYQPDFAPLDLYSKMYAPVQDMITYCENKPDKPFIQCEYVHAMGNSPGDIEDYYQVIEKYDTACGGFVWEWCDHAVYKGTAMNNQPIYCYGGDFGEFPHDGNFCMDGLVFPDRTPHTGLREFKNVQRPLRASFDKSGCTLTLHNIRDFTNASEFAEVHWVLERDGEPVQRGTIAPQELHIEPHGYQSFNLPLQAEEEGHFVLRVETIQHSANGALPAGHLLGVECFDLAKDGTKNLRLQQLQNTPKVAAPPVFEADDTSIIVCGNDFRYEFDPLTGVFRSMTAHNQQLITKPMEYNIWRAPTDNDRYIREKWEEIGYQRMVSRAYAPTCAVEGNDVVIRSRVSLASVARCHSLSLETEWRIAPDGTLTAKLDGARNGILPFLPRFGLRLFLPKEDSACEYFGFGPWESYCDKHQSTFLGKFIADCADMHENYLRPQENSSHFGCDYVLAGNKLLCWADRPFSFNFSRYTQEELTAKAHSYELVPNDSNVLCLDYKMSGIGSNSCGPELLPQYRFDDTQFSYTLHIKPINK</sequence>
<comment type="similarity">
    <text evidence="2 8">Belongs to the glycosyl hydrolase 2 family.</text>
</comment>
<evidence type="ECO:0000256" key="4">
    <source>
        <dbReference type="ARBA" id="ARBA00013303"/>
    </source>
</evidence>
<dbReference type="Gene3D" id="2.60.40.10">
    <property type="entry name" value="Immunoglobulins"/>
    <property type="match status" value="2"/>
</dbReference>
<reference evidence="10" key="1">
    <citation type="submission" date="2020-08" db="EMBL/GenBank/DDBJ databases">
        <title>Genome public.</title>
        <authorList>
            <person name="Liu C."/>
            <person name="Sun Q."/>
        </authorList>
    </citation>
    <scope>NUCLEOTIDE SEQUENCE</scope>
    <source>
        <strain evidence="10">NSJ-15</strain>
    </source>
</reference>
<evidence type="ECO:0000256" key="1">
    <source>
        <dbReference type="ARBA" id="ARBA00001412"/>
    </source>
</evidence>
<gene>
    <name evidence="10" type="ORF">H8702_04550</name>
</gene>
<dbReference type="SUPFAM" id="SSF49785">
    <property type="entry name" value="Galactose-binding domain-like"/>
    <property type="match status" value="1"/>
</dbReference>
<dbReference type="InterPro" id="IPR050347">
    <property type="entry name" value="Bact_Beta-galactosidase"/>
</dbReference>
<dbReference type="InterPro" id="IPR008979">
    <property type="entry name" value="Galactose-bd-like_sf"/>
</dbReference>
<dbReference type="GO" id="GO:0030246">
    <property type="term" value="F:carbohydrate binding"/>
    <property type="evidence" value="ECO:0007669"/>
    <property type="project" value="InterPro"/>
</dbReference>
<dbReference type="AlphaFoldDB" id="A0A8J6TU70"/>
<dbReference type="GO" id="GO:0009341">
    <property type="term" value="C:beta-galactosidase complex"/>
    <property type="evidence" value="ECO:0007669"/>
    <property type="project" value="InterPro"/>
</dbReference>
<dbReference type="Pfam" id="PF02836">
    <property type="entry name" value="Glyco_hydro_2_C"/>
    <property type="match status" value="1"/>
</dbReference>
<evidence type="ECO:0000256" key="5">
    <source>
        <dbReference type="ARBA" id="ARBA00022801"/>
    </source>
</evidence>
<comment type="caution">
    <text evidence="10">The sequence shown here is derived from an EMBL/GenBank/DDBJ whole genome shotgun (WGS) entry which is preliminary data.</text>
</comment>
<dbReference type="InterPro" id="IPR013783">
    <property type="entry name" value="Ig-like_fold"/>
</dbReference>
<dbReference type="Proteomes" id="UP000632659">
    <property type="component" value="Unassembled WGS sequence"/>
</dbReference>
<dbReference type="InterPro" id="IPR006104">
    <property type="entry name" value="Glyco_hydro_2_N"/>
</dbReference>
<dbReference type="Gene3D" id="2.60.120.260">
    <property type="entry name" value="Galactose-binding domain-like"/>
    <property type="match status" value="1"/>
</dbReference>
<keyword evidence="11" id="KW-1185">Reference proteome</keyword>
<evidence type="ECO:0000256" key="3">
    <source>
        <dbReference type="ARBA" id="ARBA00012756"/>
    </source>
</evidence>
<keyword evidence="5 8" id="KW-0378">Hydrolase</keyword>
<dbReference type="GO" id="GO:0005990">
    <property type="term" value="P:lactose catabolic process"/>
    <property type="evidence" value="ECO:0007669"/>
    <property type="project" value="TreeGrafter"/>
</dbReference>
<name>A0A8J6TU70_9FIRM</name>
<feature type="domain" description="Beta galactosidase small chain/" evidence="9">
    <location>
        <begin position="737"/>
        <end position="1002"/>
    </location>
</feature>
<dbReference type="PANTHER" id="PTHR46323:SF2">
    <property type="entry name" value="BETA-GALACTOSIDASE"/>
    <property type="match status" value="1"/>
</dbReference>
<dbReference type="Pfam" id="PF16353">
    <property type="entry name" value="LacZ_4"/>
    <property type="match status" value="1"/>
</dbReference>
<dbReference type="SUPFAM" id="SSF49303">
    <property type="entry name" value="beta-Galactosidase/glucuronidase domain"/>
    <property type="match status" value="2"/>
</dbReference>
<evidence type="ECO:0000256" key="2">
    <source>
        <dbReference type="ARBA" id="ARBA00007401"/>
    </source>
</evidence>
<dbReference type="PRINTS" id="PR00132">
    <property type="entry name" value="GLHYDRLASE2"/>
</dbReference>
<evidence type="ECO:0000256" key="7">
    <source>
        <dbReference type="ARBA" id="ARBA00032230"/>
    </source>
</evidence>
<dbReference type="InterPro" id="IPR006103">
    <property type="entry name" value="Glyco_hydro_2_cat"/>
</dbReference>
<protein>
    <recommendedName>
        <fullName evidence="4 8">Beta-galactosidase</fullName>
        <ecNumber evidence="3 8">3.2.1.23</ecNumber>
    </recommendedName>
    <alternativeName>
        <fullName evidence="7 8">Lactase</fullName>
    </alternativeName>
</protein>
<dbReference type="PANTHER" id="PTHR46323">
    <property type="entry name" value="BETA-GALACTOSIDASE"/>
    <property type="match status" value="1"/>
</dbReference>
<dbReference type="InterPro" id="IPR023230">
    <property type="entry name" value="Glyco_hydro_2_CS"/>
</dbReference>
<keyword evidence="6 8" id="KW-0326">Glycosidase</keyword>
<dbReference type="PROSITE" id="PS00719">
    <property type="entry name" value="GLYCOSYL_HYDROL_F2_1"/>
    <property type="match status" value="1"/>
</dbReference>
<dbReference type="Pfam" id="PF02929">
    <property type="entry name" value="Bgal_small_N"/>
    <property type="match status" value="1"/>
</dbReference>
<dbReference type="EC" id="3.2.1.23" evidence="3 8"/>
<proteinExistence type="inferred from homology"/>
<dbReference type="InterPro" id="IPR023232">
    <property type="entry name" value="Glyco_hydro_2_AS"/>
</dbReference>
<dbReference type="Pfam" id="PF02837">
    <property type="entry name" value="Glyco_hydro_2_N"/>
    <property type="match status" value="1"/>
</dbReference>
<dbReference type="InterPro" id="IPR006102">
    <property type="entry name" value="Ig-like_GH2"/>
</dbReference>
<dbReference type="SMART" id="SM01038">
    <property type="entry name" value="Bgal_small_N"/>
    <property type="match status" value="1"/>
</dbReference>
<dbReference type="Gene3D" id="3.20.20.80">
    <property type="entry name" value="Glycosidases"/>
    <property type="match status" value="1"/>
</dbReference>
<dbReference type="InterPro" id="IPR014718">
    <property type="entry name" value="GH-type_carb-bd"/>
</dbReference>
<dbReference type="SUPFAM" id="SSF51445">
    <property type="entry name" value="(Trans)glycosidases"/>
    <property type="match status" value="1"/>
</dbReference>
<dbReference type="InterPro" id="IPR004199">
    <property type="entry name" value="B-gal_small/dom_5"/>
</dbReference>
<organism evidence="10 11">
    <name type="scientific">Massiliimalia timonensis</name>
    <dbReference type="NCBI Taxonomy" id="1987501"/>
    <lineage>
        <taxon>Bacteria</taxon>
        <taxon>Bacillati</taxon>
        <taxon>Bacillota</taxon>
        <taxon>Clostridia</taxon>
        <taxon>Eubacteriales</taxon>
        <taxon>Oscillospiraceae</taxon>
        <taxon>Massiliimalia</taxon>
    </lineage>
</organism>
<evidence type="ECO:0000259" key="9">
    <source>
        <dbReference type="SMART" id="SM01038"/>
    </source>
</evidence>
<comment type="catalytic activity">
    <reaction evidence="1 8">
        <text>Hydrolysis of terminal non-reducing beta-D-galactose residues in beta-D-galactosides.</text>
        <dbReference type="EC" id="3.2.1.23"/>
    </reaction>
</comment>
<evidence type="ECO:0000313" key="11">
    <source>
        <dbReference type="Proteomes" id="UP000632659"/>
    </source>
</evidence>
<dbReference type="Gene3D" id="2.70.98.10">
    <property type="match status" value="1"/>
</dbReference>
<accession>A0A8J6TU70</accession>
<dbReference type="InterPro" id="IPR032312">
    <property type="entry name" value="LacZ_4"/>
</dbReference>
<dbReference type="InterPro" id="IPR006101">
    <property type="entry name" value="Glyco_hydro_2"/>
</dbReference>
<dbReference type="EMBL" id="JACRTL010000002">
    <property type="protein sequence ID" value="MBC8610393.1"/>
    <property type="molecule type" value="Genomic_DNA"/>
</dbReference>
<dbReference type="InterPro" id="IPR011013">
    <property type="entry name" value="Gal_mutarotase_sf_dom"/>
</dbReference>
<evidence type="ECO:0000313" key="10">
    <source>
        <dbReference type="EMBL" id="MBC8610393.1"/>
    </source>
</evidence>
<evidence type="ECO:0000256" key="8">
    <source>
        <dbReference type="RuleBase" id="RU361154"/>
    </source>
</evidence>
<dbReference type="InterPro" id="IPR017853">
    <property type="entry name" value="GH"/>
</dbReference>
<dbReference type="PROSITE" id="PS00608">
    <property type="entry name" value="GLYCOSYL_HYDROL_F2_2"/>
    <property type="match status" value="1"/>
</dbReference>
<dbReference type="Pfam" id="PF00703">
    <property type="entry name" value="Glyco_hydro_2"/>
    <property type="match status" value="1"/>
</dbReference>
<dbReference type="InterPro" id="IPR036156">
    <property type="entry name" value="Beta-gal/glucu_dom_sf"/>
</dbReference>
<dbReference type="RefSeq" id="WP_187536307.1">
    <property type="nucleotide sequence ID" value="NZ_JACRTL010000002.1"/>
</dbReference>